<reference evidence="1" key="1">
    <citation type="submission" date="2020-11" db="EMBL/GenBank/DDBJ databases">
        <title>Treponema Peruensis nv. sp., first commensal Treponema isolated from human feces.</title>
        <authorList>
            <person name="Belkhou C."/>
            <person name="Raes J."/>
        </authorList>
    </citation>
    <scope>NUCLEOTIDE SEQUENCE [LARGE SCALE GENOMIC DNA]</scope>
    <source>
        <strain evidence="1">RCC2812</strain>
    </source>
</reference>
<proteinExistence type="predicted"/>
<organism evidence="1 2">
    <name type="scientific">Treponema peruense</name>
    <dbReference type="NCBI Taxonomy" id="2787628"/>
    <lineage>
        <taxon>Bacteria</taxon>
        <taxon>Pseudomonadati</taxon>
        <taxon>Spirochaetota</taxon>
        <taxon>Spirochaetia</taxon>
        <taxon>Spirochaetales</taxon>
        <taxon>Treponemataceae</taxon>
        <taxon>Treponema</taxon>
    </lineage>
</organism>
<dbReference type="KEGG" id="tper:IWA51_03450"/>
<evidence type="ECO:0000313" key="1">
    <source>
        <dbReference type="EMBL" id="QQA01679.1"/>
    </source>
</evidence>
<dbReference type="EMBL" id="CP064936">
    <property type="protein sequence ID" value="QQA01679.1"/>
    <property type="molecule type" value="Genomic_DNA"/>
</dbReference>
<keyword evidence="2" id="KW-1185">Reference proteome</keyword>
<dbReference type="AlphaFoldDB" id="A0A7T3REK6"/>
<evidence type="ECO:0000313" key="2">
    <source>
        <dbReference type="Proteomes" id="UP000595224"/>
    </source>
</evidence>
<dbReference type="Proteomes" id="UP000595224">
    <property type="component" value="Chromosome"/>
</dbReference>
<accession>A0A7T3REK6</accession>
<protein>
    <submittedName>
        <fullName evidence="1">Uncharacterized protein</fullName>
    </submittedName>
</protein>
<gene>
    <name evidence="1" type="ORF">IWA51_03450</name>
</gene>
<sequence length="212" mass="24795">MKEIKLEMNVEIENKNFTPRTRQEIADFFGLVLIEKKVWCIRNPKPIVCLSMVSRHEEITKIGEGAILEIPYQLVKEITSLKNISEYRDTLPNTNERFIQHTPQEIADFFNVFIVKDCLDDFFICKDLPNINLVMSNDFIYMIDKLNCNFSENESEEFEITGLLKDYDVDSIIAPGSFNKNFNKDFRDVCLKQINEGFKSFSINNIKRGIKQ</sequence>
<dbReference type="RefSeq" id="WP_198443222.1">
    <property type="nucleotide sequence ID" value="NZ_CBCSHE010000018.1"/>
</dbReference>
<name>A0A7T3REK6_9SPIR</name>